<evidence type="ECO:0000259" key="6">
    <source>
        <dbReference type="PROSITE" id="PS51007"/>
    </source>
</evidence>
<dbReference type="GO" id="GO:0046872">
    <property type="term" value="F:metal ion binding"/>
    <property type="evidence" value="ECO:0007669"/>
    <property type="project" value="UniProtKB-KW"/>
</dbReference>
<organism evidence="7 8">
    <name type="scientific">Acetobacter nitrogenifigens DSM 23921 = NBRC 105050</name>
    <dbReference type="NCBI Taxonomy" id="1120919"/>
    <lineage>
        <taxon>Bacteria</taxon>
        <taxon>Pseudomonadati</taxon>
        <taxon>Pseudomonadota</taxon>
        <taxon>Alphaproteobacteria</taxon>
        <taxon>Acetobacterales</taxon>
        <taxon>Acetobacteraceae</taxon>
        <taxon>Acetobacter</taxon>
    </lineage>
</organism>
<keyword evidence="8" id="KW-1185">Reference proteome</keyword>
<dbReference type="InterPro" id="IPR009056">
    <property type="entry name" value="Cyt_c-like_dom"/>
</dbReference>
<dbReference type="GO" id="GO:0020037">
    <property type="term" value="F:heme binding"/>
    <property type="evidence" value="ECO:0007669"/>
    <property type="project" value="InterPro"/>
</dbReference>
<dbReference type="SUPFAM" id="SSF46626">
    <property type="entry name" value="Cytochrome c"/>
    <property type="match status" value="1"/>
</dbReference>
<dbReference type="EMBL" id="BJYF01000003">
    <property type="protein sequence ID" value="GEN58711.1"/>
    <property type="molecule type" value="Genomic_DNA"/>
</dbReference>
<feature type="signal peptide" evidence="5">
    <location>
        <begin position="1"/>
        <end position="27"/>
    </location>
</feature>
<feature type="domain" description="Cytochrome c" evidence="6">
    <location>
        <begin position="23"/>
        <end position="146"/>
    </location>
</feature>
<evidence type="ECO:0000313" key="8">
    <source>
        <dbReference type="Proteomes" id="UP000321635"/>
    </source>
</evidence>
<accession>A0A511X708</accession>
<dbReference type="PROSITE" id="PS51007">
    <property type="entry name" value="CYTC"/>
    <property type="match status" value="1"/>
</dbReference>
<reference evidence="7 8" key="1">
    <citation type="submission" date="2019-07" db="EMBL/GenBank/DDBJ databases">
        <title>Whole genome shotgun sequence of Acetobacter nitrogenifigens NBRC 105050.</title>
        <authorList>
            <person name="Hosoyama A."/>
            <person name="Uohara A."/>
            <person name="Ohji S."/>
            <person name="Ichikawa N."/>
        </authorList>
    </citation>
    <scope>NUCLEOTIDE SEQUENCE [LARGE SCALE GENOMIC DNA]</scope>
    <source>
        <strain evidence="7 8">NBRC 105050</strain>
    </source>
</reference>
<evidence type="ECO:0000256" key="4">
    <source>
        <dbReference type="PROSITE-ProRule" id="PRU00433"/>
    </source>
</evidence>
<dbReference type="Gene3D" id="1.10.760.10">
    <property type="entry name" value="Cytochrome c-like domain"/>
    <property type="match status" value="1"/>
</dbReference>
<evidence type="ECO:0000256" key="5">
    <source>
        <dbReference type="SAM" id="SignalP"/>
    </source>
</evidence>
<proteinExistence type="predicted"/>
<dbReference type="Proteomes" id="UP000321635">
    <property type="component" value="Unassembled WGS sequence"/>
</dbReference>
<protein>
    <recommendedName>
        <fullName evidence="6">Cytochrome c domain-containing protein</fullName>
    </recommendedName>
</protein>
<dbReference type="STRING" id="1120919.GCA_000429165_00614"/>
<dbReference type="RefSeq" id="WP_051291878.1">
    <property type="nucleotide sequence ID" value="NZ_AUBI01000002.1"/>
</dbReference>
<keyword evidence="5" id="KW-0732">Signal</keyword>
<keyword evidence="2 4" id="KW-0479">Metal-binding</keyword>
<feature type="chain" id="PRO_5021856312" description="Cytochrome c domain-containing protein" evidence="5">
    <location>
        <begin position="28"/>
        <end position="195"/>
    </location>
</feature>
<dbReference type="InterPro" id="IPR036909">
    <property type="entry name" value="Cyt_c-like_dom_sf"/>
</dbReference>
<dbReference type="AlphaFoldDB" id="A0A511X708"/>
<evidence type="ECO:0000256" key="1">
    <source>
        <dbReference type="ARBA" id="ARBA00022617"/>
    </source>
</evidence>
<gene>
    <name evidence="7" type="ORF">ANI02nite_05950</name>
</gene>
<comment type="caution">
    <text evidence="7">The sequence shown here is derived from an EMBL/GenBank/DDBJ whole genome shotgun (WGS) entry which is preliminary data.</text>
</comment>
<name>A0A511X708_9PROT</name>
<evidence type="ECO:0000256" key="2">
    <source>
        <dbReference type="ARBA" id="ARBA00022723"/>
    </source>
</evidence>
<dbReference type="GO" id="GO:0009055">
    <property type="term" value="F:electron transfer activity"/>
    <property type="evidence" value="ECO:0007669"/>
    <property type="project" value="InterPro"/>
</dbReference>
<evidence type="ECO:0000313" key="7">
    <source>
        <dbReference type="EMBL" id="GEN58711.1"/>
    </source>
</evidence>
<keyword evidence="3 4" id="KW-0408">Iron</keyword>
<evidence type="ECO:0000256" key="3">
    <source>
        <dbReference type="ARBA" id="ARBA00023004"/>
    </source>
</evidence>
<sequence>MSRAPGRWLAALFVGTALLGGSAAALAGDNSVNVAPVPMASVPVLPGVQGNYLTGCGGCHGVQGHSGRSVVPDLAGHVGYFLCTPAGREYLIRLPNVAFANLSSADLATMMNFVVFRLGAGSAPQGAKPYTEEEVARLRAHPFREASLHMYRDEVVRGVAKACPRAADLHDYDLNLNSREVDNGVSRPFTAPGPS</sequence>
<keyword evidence="1 4" id="KW-0349">Heme</keyword>